<accession>A0A9W8JSQ8</accession>
<reference evidence="2" key="1">
    <citation type="submission" date="2022-07" db="EMBL/GenBank/DDBJ databases">
        <title>Genome Sequence of Agrocybe chaxingu.</title>
        <authorList>
            <person name="Buettner E."/>
        </authorList>
    </citation>
    <scope>NUCLEOTIDE SEQUENCE</scope>
    <source>
        <strain evidence="2">MP-N11</strain>
    </source>
</reference>
<dbReference type="AlphaFoldDB" id="A0A9W8JSQ8"/>
<evidence type="ECO:0000313" key="2">
    <source>
        <dbReference type="EMBL" id="KAJ3500627.1"/>
    </source>
</evidence>
<keyword evidence="3" id="KW-1185">Reference proteome</keyword>
<organism evidence="2 3">
    <name type="scientific">Agrocybe chaxingu</name>
    <dbReference type="NCBI Taxonomy" id="84603"/>
    <lineage>
        <taxon>Eukaryota</taxon>
        <taxon>Fungi</taxon>
        <taxon>Dikarya</taxon>
        <taxon>Basidiomycota</taxon>
        <taxon>Agaricomycotina</taxon>
        <taxon>Agaricomycetes</taxon>
        <taxon>Agaricomycetidae</taxon>
        <taxon>Agaricales</taxon>
        <taxon>Agaricineae</taxon>
        <taxon>Strophariaceae</taxon>
        <taxon>Agrocybe</taxon>
    </lineage>
</organism>
<sequence length="136" mass="14817">MATSPAVPKSKRKQTTMNSFDPYAKKQRLESQLNAMLNEGALPCQFPPASHSTIEETPGPPGHFRSNGQAEQHNESSSLPVHIAPASRARVHANMTSKSVTTTKDEAATNLNSHWDALLPTLVEDMLEYYAASTGR</sequence>
<name>A0A9W8JSQ8_9AGAR</name>
<dbReference type="Proteomes" id="UP001148786">
    <property type="component" value="Unassembled WGS sequence"/>
</dbReference>
<protein>
    <submittedName>
        <fullName evidence="2">Uncharacterized protein</fullName>
    </submittedName>
</protein>
<evidence type="ECO:0000313" key="3">
    <source>
        <dbReference type="Proteomes" id="UP001148786"/>
    </source>
</evidence>
<comment type="caution">
    <text evidence="2">The sequence shown here is derived from an EMBL/GenBank/DDBJ whole genome shotgun (WGS) entry which is preliminary data.</text>
</comment>
<feature type="compositionally biased region" description="Polar residues" evidence="1">
    <location>
        <begin position="66"/>
        <end position="79"/>
    </location>
</feature>
<dbReference type="EMBL" id="JANKHO010001572">
    <property type="protein sequence ID" value="KAJ3500627.1"/>
    <property type="molecule type" value="Genomic_DNA"/>
</dbReference>
<proteinExistence type="predicted"/>
<feature type="region of interest" description="Disordered" evidence="1">
    <location>
        <begin position="1"/>
        <end position="26"/>
    </location>
</feature>
<gene>
    <name evidence="2" type="ORF">NLJ89_g9709</name>
</gene>
<dbReference type="OrthoDB" id="3253684at2759"/>
<evidence type="ECO:0000256" key="1">
    <source>
        <dbReference type="SAM" id="MobiDB-lite"/>
    </source>
</evidence>
<feature type="region of interest" description="Disordered" evidence="1">
    <location>
        <begin position="41"/>
        <end position="80"/>
    </location>
</feature>